<dbReference type="PROSITE" id="PS01055">
    <property type="entry name" value="DNA_LIGASE_N1"/>
    <property type="match status" value="1"/>
</dbReference>
<dbReference type="SUPFAM" id="SSF47781">
    <property type="entry name" value="RuvA domain 2-like"/>
    <property type="match status" value="1"/>
</dbReference>
<accession>A0A139SN37</accession>
<evidence type="ECO:0000256" key="14">
    <source>
        <dbReference type="HAMAP-Rule" id="MF_01588"/>
    </source>
</evidence>
<evidence type="ECO:0000256" key="11">
    <source>
        <dbReference type="ARBA" id="ARBA00023204"/>
    </source>
</evidence>
<feature type="binding site" evidence="14">
    <location>
        <position position="463"/>
    </location>
    <ligand>
        <name>Zn(2+)</name>
        <dbReference type="ChEBI" id="CHEBI:29105"/>
    </ligand>
</feature>
<dbReference type="GO" id="GO:0006260">
    <property type="term" value="P:DNA replication"/>
    <property type="evidence" value="ECO:0007669"/>
    <property type="project" value="UniProtKB-KW"/>
</dbReference>
<dbReference type="EC" id="6.5.1.2" evidence="2 14"/>
<comment type="catalytic activity">
    <reaction evidence="12 14 15">
        <text>NAD(+) + (deoxyribonucleotide)n-3'-hydroxyl + 5'-phospho-(deoxyribonucleotide)m = (deoxyribonucleotide)n+m + AMP + beta-nicotinamide D-nucleotide.</text>
        <dbReference type="EC" id="6.5.1.2"/>
    </reaction>
</comment>
<proteinExistence type="inferred from homology"/>
<evidence type="ECO:0000256" key="2">
    <source>
        <dbReference type="ARBA" id="ARBA00012722"/>
    </source>
</evidence>
<dbReference type="OrthoDB" id="9759736at2"/>
<dbReference type="EMBL" id="LSZP01000033">
    <property type="protein sequence ID" value="KXU35965.1"/>
    <property type="molecule type" value="Genomic_DNA"/>
</dbReference>
<feature type="binding site" evidence="14">
    <location>
        <position position="458"/>
    </location>
    <ligand>
        <name>Zn(2+)</name>
        <dbReference type="ChEBI" id="CHEBI:29105"/>
    </ligand>
</feature>
<feature type="binding site" evidence="14">
    <location>
        <position position="443"/>
    </location>
    <ligand>
        <name>Zn(2+)</name>
        <dbReference type="ChEBI" id="CHEBI:29105"/>
    </ligand>
</feature>
<dbReference type="PANTHER" id="PTHR23389:SF9">
    <property type="entry name" value="DNA LIGASE"/>
    <property type="match status" value="1"/>
</dbReference>
<dbReference type="SMART" id="SM00532">
    <property type="entry name" value="LIGANc"/>
    <property type="match status" value="1"/>
</dbReference>
<dbReference type="STRING" id="1548208.AXK12_04595"/>
<evidence type="ECO:0000256" key="4">
    <source>
        <dbReference type="ARBA" id="ARBA00022598"/>
    </source>
</evidence>
<evidence type="ECO:0000256" key="15">
    <source>
        <dbReference type="RuleBase" id="RU000618"/>
    </source>
</evidence>
<dbReference type="InterPro" id="IPR010994">
    <property type="entry name" value="RuvA_2-like"/>
</dbReference>
<reference evidence="17 18" key="1">
    <citation type="submission" date="2016-02" db="EMBL/GenBank/DDBJ databases">
        <authorList>
            <person name="Wen L."/>
            <person name="He K."/>
            <person name="Yang H."/>
        </authorList>
    </citation>
    <scope>NUCLEOTIDE SEQUENCE [LARGE SCALE GENOMIC DNA]</scope>
    <source>
        <strain evidence="17 18">CV41</strain>
    </source>
</reference>
<evidence type="ECO:0000256" key="13">
    <source>
        <dbReference type="ARBA" id="ARBA00060881"/>
    </source>
</evidence>
<dbReference type="InterPro" id="IPR013839">
    <property type="entry name" value="DNAligase_adenylation"/>
</dbReference>
<evidence type="ECO:0000259" key="16">
    <source>
        <dbReference type="PROSITE" id="PS50172"/>
    </source>
</evidence>
<dbReference type="PANTHER" id="PTHR23389">
    <property type="entry name" value="CHROMOSOME TRANSMISSION FIDELITY FACTOR 18"/>
    <property type="match status" value="1"/>
</dbReference>
<evidence type="ECO:0000256" key="8">
    <source>
        <dbReference type="ARBA" id="ARBA00022833"/>
    </source>
</evidence>
<dbReference type="InterPro" id="IPR004149">
    <property type="entry name" value="Znf_DNAligase_C4"/>
</dbReference>
<dbReference type="Gene3D" id="2.40.50.140">
    <property type="entry name" value="Nucleic acid-binding proteins"/>
    <property type="match status" value="1"/>
</dbReference>
<evidence type="ECO:0000256" key="3">
    <source>
        <dbReference type="ARBA" id="ARBA00013308"/>
    </source>
</evidence>
<keyword evidence="7 14" id="KW-0227">DNA damage</keyword>
<dbReference type="GO" id="GO:0003911">
    <property type="term" value="F:DNA ligase (NAD+) activity"/>
    <property type="evidence" value="ECO:0007669"/>
    <property type="project" value="UniProtKB-UniRule"/>
</dbReference>
<evidence type="ECO:0000256" key="7">
    <source>
        <dbReference type="ARBA" id="ARBA00022763"/>
    </source>
</evidence>
<dbReference type="CDD" id="cd17748">
    <property type="entry name" value="BRCT_DNA_ligase_like"/>
    <property type="match status" value="1"/>
</dbReference>
<protein>
    <recommendedName>
        <fullName evidence="3 14">DNA ligase</fullName>
        <ecNumber evidence="2 14">6.5.1.2</ecNumber>
    </recommendedName>
    <alternativeName>
        <fullName evidence="14">Polydeoxyribonucleotide synthase [NAD(+)]</fullName>
    </alternativeName>
</protein>
<dbReference type="Gene3D" id="6.20.10.30">
    <property type="match status" value="1"/>
</dbReference>
<dbReference type="SUPFAM" id="SSF56091">
    <property type="entry name" value="DNA ligase/mRNA capping enzyme, catalytic domain"/>
    <property type="match status" value="1"/>
</dbReference>
<keyword evidence="10 14" id="KW-0520">NAD</keyword>
<dbReference type="InterPro" id="IPR001357">
    <property type="entry name" value="BRCT_dom"/>
</dbReference>
<feature type="binding site" evidence="14">
    <location>
        <position position="348"/>
    </location>
    <ligand>
        <name>NAD(+)</name>
        <dbReference type="ChEBI" id="CHEBI:57540"/>
    </ligand>
</feature>
<comment type="cofactor">
    <cofactor evidence="14">
        <name>Mg(2+)</name>
        <dbReference type="ChEBI" id="CHEBI:18420"/>
    </cofactor>
    <cofactor evidence="14">
        <name>Mn(2+)</name>
        <dbReference type="ChEBI" id="CHEBI:29035"/>
    </cofactor>
</comment>
<dbReference type="SMART" id="SM00292">
    <property type="entry name" value="BRCT"/>
    <property type="match status" value="1"/>
</dbReference>
<feature type="binding site" evidence="14">
    <location>
        <begin position="37"/>
        <end position="41"/>
    </location>
    <ligand>
        <name>NAD(+)</name>
        <dbReference type="ChEBI" id="CHEBI:57540"/>
    </ligand>
</feature>
<dbReference type="RefSeq" id="WP_068711690.1">
    <property type="nucleotide sequence ID" value="NZ_LSZP01000033.1"/>
</dbReference>
<keyword evidence="4 14" id="KW-0436">Ligase</keyword>
<dbReference type="InterPro" id="IPR036420">
    <property type="entry name" value="BRCT_dom_sf"/>
</dbReference>
<feature type="binding site" evidence="14">
    <location>
        <position position="159"/>
    </location>
    <ligand>
        <name>NAD(+)</name>
        <dbReference type="ChEBI" id="CHEBI:57540"/>
    </ligand>
</feature>
<keyword evidence="5 14" id="KW-0235">DNA replication</keyword>
<dbReference type="Pfam" id="PF01653">
    <property type="entry name" value="DNA_ligase_aden"/>
    <property type="match status" value="1"/>
</dbReference>
<dbReference type="Gene3D" id="3.40.50.10190">
    <property type="entry name" value="BRCT domain"/>
    <property type="match status" value="1"/>
</dbReference>
<dbReference type="Gene3D" id="1.10.150.20">
    <property type="entry name" value="5' to 3' exonuclease, C-terminal subdomain"/>
    <property type="match status" value="2"/>
</dbReference>
<dbReference type="Proteomes" id="UP000071392">
    <property type="component" value="Unassembled WGS sequence"/>
</dbReference>
<evidence type="ECO:0000256" key="12">
    <source>
        <dbReference type="ARBA" id="ARBA00034005"/>
    </source>
</evidence>
<feature type="domain" description="BRCT" evidence="16">
    <location>
        <begin position="628"/>
        <end position="710"/>
    </location>
</feature>
<dbReference type="InterPro" id="IPR004150">
    <property type="entry name" value="NAD_DNA_ligase_OB"/>
</dbReference>
<dbReference type="CDD" id="cd00114">
    <property type="entry name" value="LIGANc"/>
    <property type="match status" value="1"/>
</dbReference>
<organism evidence="17 18">
    <name type="scientific">Cephaloticoccus capnophilus</name>
    <dbReference type="NCBI Taxonomy" id="1548208"/>
    <lineage>
        <taxon>Bacteria</taxon>
        <taxon>Pseudomonadati</taxon>
        <taxon>Verrucomicrobiota</taxon>
        <taxon>Opitutia</taxon>
        <taxon>Opitutales</taxon>
        <taxon>Opitutaceae</taxon>
        <taxon>Cephaloticoccus</taxon>
    </lineage>
</organism>
<sequence>MTAPSEASAPERIATLRAELARHDALYYRAAQPEISDADYDTLKRELADLETQFPLFAQADSPTQRVGDDRTSGFATHRHRQPMQSLDNTYSPDELREFDARLTKLVGGEIGGGSMAPAGENKTESAGPLLDYVVEPKIDGVAVSLTYERGRLVRAVTRGNGVEGDDITENALTITTLPRELARGDALLAELGKAPLPELIEVRGEIFMTHAEFERINAERAAAGDSLYANPRNLCAGTIKQKDAREVARRRLEIALYAVGHCEPASALPATQHAVQERLRAWGLPGVEKFWRARGADEVWRAIGELDAIRATFAYATDGAVVKLDSLALQREVGATAKAPRWAIAYKFAAERAETLLTDITCQVGRTGVVTPVAELRPVHLAGTTVSRATLHNFEEIARKDIRIGDWVFVEKAGEIIPIVVGVNLARRMSGVYEPPTSCPECGTPLVRIEGEVALRCPNYDCPAQVRARVEHYASKACVDIDGLGEAMVATLVAKGWVRDIADIYRLRREDLLTLGKKVEKSTDALLAAIETSKRAELWRVIHGLGIMHVGAAVAKDLARHFGSLEALAAATLEDFLGPKKESLIDGIGETMARAIVGHFARAEARALLSALGELGVAPTPPTKATSGVGVFSGKTFVLTGTLPSMSRGEATAKIEAAGGTVSSSVSKKTSYLLAGEGGGSKLEKAQKLSVPVIGETEFMQFLASPASL</sequence>
<evidence type="ECO:0000256" key="6">
    <source>
        <dbReference type="ARBA" id="ARBA00022723"/>
    </source>
</evidence>
<dbReference type="InterPro" id="IPR013840">
    <property type="entry name" value="DNAligase_N"/>
</dbReference>
<dbReference type="SUPFAM" id="SSF50249">
    <property type="entry name" value="Nucleic acid-binding proteins"/>
    <property type="match status" value="1"/>
</dbReference>
<feature type="binding site" evidence="14">
    <location>
        <position position="206"/>
    </location>
    <ligand>
        <name>NAD(+)</name>
        <dbReference type="ChEBI" id="CHEBI:57540"/>
    </ligand>
</feature>
<evidence type="ECO:0000256" key="9">
    <source>
        <dbReference type="ARBA" id="ARBA00022842"/>
    </source>
</evidence>
<feature type="binding site" evidence="14">
    <location>
        <position position="136"/>
    </location>
    <ligand>
        <name>NAD(+)</name>
        <dbReference type="ChEBI" id="CHEBI:57540"/>
    </ligand>
</feature>
<keyword evidence="9 14" id="KW-0460">Magnesium</keyword>
<dbReference type="NCBIfam" id="NF005932">
    <property type="entry name" value="PRK07956.1"/>
    <property type="match status" value="1"/>
</dbReference>
<dbReference type="FunFam" id="2.40.50.140:FF:000012">
    <property type="entry name" value="DNA ligase"/>
    <property type="match status" value="1"/>
</dbReference>
<feature type="binding site" evidence="14">
    <location>
        <begin position="86"/>
        <end position="87"/>
    </location>
    <ligand>
        <name>NAD(+)</name>
        <dbReference type="ChEBI" id="CHEBI:57540"/>
    </ligand>
</feature>
<evidence type="ECO:0000256" key="10">
    <source>
        <dbReference type="ARBA" id="ARBA00023027"/>
    </source>
</evidence>
<dbReference type="InterPro" id="IPR033136">
    <property type="entry name" value="DNA_ligase_CS"/>
</dbReference>
<dbReference type="PROSITE" id="PS01056">
    <property type="entry name" value="DNA_LIGASE_N2"/>
    <property type="match status" value="1"/>
</dbReference>
<dbReference type="InterPro" id="IPR012340">
    <property type="entry name" value="NA-bd_OB-fold"/>
</dbReference>
<keyword evidence="8 14" id="KW-0862">Zinc</keyword>
<feature type="binding site" evidence="14">
    <location>
        <position position="440"/>
    </location>
    <ligand>
        <name>Zn(2+)</name>
        <dbReference type="ChEBI" id="CHEBI:29105"/>
    </ligand>
</feature>
<dbReference type="InterPro" id="IPR041663">
    <property type="entry name" value="DisA/LigA_HHH"/>
</dbReference>
<keyword evidence="6 14" id="KW-0479">Metal-binding</keyword>
<feature type="active site" description="N6-AMP-lysine intermediate" evidence="14">
    <location>
        <position position="138"/>
    </location>
</feature>
<dbReference type="PIRSF" id="PIRSF001604">
    <property type="entry name" value="LigA"/>
    <property type="match status" value="1"/>
</dbReference>
<dbReference type="Pfam" id="PF03120">
    <property type="entry name" value="OB_DNA_ligase"/>
    <property type="match status" value="1"/>
</dbReference>
<comment type="caution">
    <text evidence="17">The sequence shown here is derived from an EMBL/GenBank/DDBJ whole genome shotgun (WGS) entry which is preliminary data.</text>
</comment>
<dbReference type="NCBIfam" id="TIGR00575">
    <property type="entry name" value="dnlj"/>
    <property type="match status" value="1"/>
</dbReference>
<name>A0A139SN37_9BACT</name>
<evidence type="ECO:0000313" key="17">
    <source>
        <dbReference type="EMBL" id="KXU35965.1"/>
    </source>
</evidence>
<dbReference type="Pfam" id="PF00533">
    <property type="entry name" value="BRCT"/>
    <property type="match status" value="1"/>
</dbReference>
<dbReference type="GO" id="GO:0005829">
    <property type="term" value="C:cytosol"/>
    <property type="evidence" value="ECO:0007669"/>
    <property type="project" value="TreeGrafter"/>
</dbReference>
<dbReference type="Pfam" id="PF03119">
    <property type="entry name" value="DNA_ligase_ZBD"/>
    <property type="match status" value="1"/>
</dbReference>
<comment type="similarity">
    <text evidence="13 14">Belongs to the NAD-dependent DNA ligase family. LigA subfamily.</text>
</comment>
<dbReference type="Gene3D" id="3.30.470.30">
    <property type="entry name" value="DNA ligase/mRNA capping enzyme"/>
    <property type="match status" value="1"/>
</dbReference>
<dbReference type="SUPFAM" id="SSF52113">
    <property type="entry name" value="BRCT domain"/>
    <property type="match status" value="1"/>
</dbReference>
<dbReference type="InterPro" id="IPR018239">
    <property type="entry name" value="DNA_ligase_AS"/>
</dbReference>
<dbReference type="Gene3D" id="1.10.287.610">
    <property type="entry name" value="Helix hairpin bin"/>
    <property type="match status" value="1"/>
</dbReference>
<dbReference type="HAMAP" id="MF_01588">
    <property type="entry name" value="DNA_ligase_A"/>
    <property type="match status" value="1"/>
</dbReference>
<keyword evidence="18" id="KW-1185">Reference proteome</keyword>
<dbReference type="GO" id="GO:0006281">
    <property type="term" value="P:DNA repair"/>
    <property type="evidence" value="ECO:0007669"/>
    <property type="project" value="UniProtKB-KW"/>
</dbReference>
<keyword evidence="11 14" id="KW-0234">DNA repair</keyword>
<evidence type="ECO:0000256" key="1">
    <source>
        <dbReference type="ARBA" id="ARBA00004067"/>
    </source>
</evidence>
<dbReference type="AlphaFoldDB" id="A0A139SN37"/>
<dbReference type="InterPro" id="IPR001679">
    <property type="entry name" value="DNA_ligase"/>
</dbReference>
<evidence type="ECO:0000313" key="18">
    <source>
        <dbReference type="Proteomes" id="UP000071392"/>
    </source>
</evidence>
<dbReference type="PROSITE" id="PS50172">
    <property type="entry name" value="BRCT"/>
    <property type="match status" value="1"/>
</dbReference>
<gene>
    <name evidence="14" type="primary">ligA</name>
    <name evidence="17" type="ORF">AXK12_04595</name>
</gene>
<keyword evidence="14" id="KW-0464">Manganese</keyword>
<dbReference type="Pfam" id="PF12826">
    <property type="entry name" value="HHH_2"/>
    <property type="match status" value="1"/>
</dbReference>
<feature type="binding site" evidence="14">
    <location>
        <position position="324"/>
    </location>
    <ligand>
        <name>NAD(+)</name>
        <dbReference type="ChEBI" id="CHEBI:57540"/>
    </ligand>
</feature>
<dbReference type="GO" id="GO:0046872">
    <property type="term" value="F:metal ion binding"/>
    <property type="evidence" value="ECO:0007669"/>
    <property type="project" value="UniProtKB-KW"/>
</dbReference>
<evidence type="ECO:0000256" key="5">
    <source>
        <dbReference type="ARBA" id="ARBA00022705"/>
    </source>
</evidence>
<comment type="function">
    <text evidence="1 14">DNA ligase that catalyzes the formation of phosphodiester linkages between 5'-phosphoryl and 3'-hydroxyl groups in double-stranded DNA using NAD as a coenzyme and as the energy source for the reaction. It is essential for DNA replication and repair of damaged DNA.</text>
</comment>